<keyword evidence="3" id="KW-1185">Reference proteome</keyword>
<evidence type="ECO:0000313" key="2">
    <source>
        <dbReference type="EMBL" id="GFE78041.1"/>
    </source>
</evidence>
<dbReference type="RefSeq" id="WP_161809982.1">
    <property type="nucleotide sequence ID" value="NZ_BLJN01000001.1"/>
</dbReference>
<keyword evidence="1" id="KW-0812">Transmembrane</keyword>
<comment type="caution">
    <text evidence="2">The sequence shown here is derived from an EMBL/GenBank/DDBJ whole genome shotgun (WGS) entry which is preliminary data.</text>
</comment>
<dbReference type="EMBL" id="BLJN01000001">
    <property type="protein sequence ID" value="GFE78041.1"/>
    <property type="molecule type" value="Genomic_DNA"/>
</dbReference>
<evidence type="ECO:0008006" key="4">
    <source>
        <dbReference type="Google" id="ProtNLM"/>
    </source>
</evidence>
<reference evidence="3" key="1">
    <citation type="submission" date="2020-01" db="EMBL/GenBank/DDBJ databases">
        <title>'Steroidobacter agaridevorans' sp. nov., agar-degrading bacteria isolated from rhizosphere soils.</title>
        <authorList>
            <person name="Ikenaga M."/>
            <person name="Kataoka M."/>
            <person name="Murouchi A."/>
            <person name="Katsuragi S."/>
            <person name="Sakai M."/>
        </authorList>
    </citation>
    <scope>NUCLEOTIDE SEQUENCE [LARGE SCALE GENOMIC DNA]</scope>
    <source>
        <strain evidence="3">YU21-B</strain>
    </source>
</reference>
<keyword evidence="1" id="KW-1133">Transmembrane helix</keyword>
<feature type="transmembrane region" description="Helical" evidence="1">
    <location>
        <begin position="17"/>
        <end position="37"/>
    </location>
</feature>
<dbReference type="Proteomes" id="UP000445000">
    <property type="component" value="Unassembled WGS sequence"/>
</dbReference>
<name>A0A829Y4S0_9GAMM</name>
<dbReference type="AlphaFoldDB" id="A0A829Y4S0"/>
<keyword evidence="1" id="KW-0472">Membrane</keyword>
<protein>
    <recommendedName>
        <fullName evidence="4">6-phosphogluconate dehydrogenase</fullName>
    </recommendedName>
</protein>
<sequence length="131" mass="15130">MVDDFDSHPPRRWLKRLVIWTLVLAIVLGSAWTWFSLNWSYSEGERAGVLQKFSRKGWICKTYEGELALYIVGGVAPQIWHFSTRDSQLAAELTKNVGRDMRLQYSEHRGVPTNCFAETPYFATGFTVIQR</sequence>
<evidence type="ECO:0000256" key="1">
    <source>
        <dbReference type="SAM" id="Phobius"/>
    </source>
</evidence>
<proteinExistence type="predicted"/>
<gene>
    <name evidence="2" type="ORF">GCM10011487_00410</name>
</gene>
<evidence type="ECO:0000313" key="3">
    <source>
        <dbReference type="Proteomes" id="UP000445000"/>
    </source>
</evidence>
<organism evidence="2 3">
    <name type="scientific">Steroidobacter agaridevorans</name>
    <dbReference type="NCBI Taxonomy" id="2695856"/>
    <lineage>
        <taxon>Bacteria</taxon>
        <taxon>Pseudomonadati</taxon>
        <taxon>Pseudomonadota</taxon>
        <taxon>Gammaproteobacteria</taxon>
        <taxon>Steroidobacterales</taxon>
        <taxon>Steroidobacteraceae</taxon>
        <taxon>Steroidobacter</taxon>
    </lineage>
</organism>
<accession>A0A829Y4S0</accession>